<comment type="function">
    <text evidence="2">Catalyzes the gamma-elimination of phosphate from L-phosphohomoserine and the beta-addition of water to produce L-threonine.</text>
</comment>
<dbReference type="PANTHER" id="PTHR43515:SF1">
    <property type="entry name" value="THREONINE SYNTHASE-LIKE 1"/>
    <property type="match status" value="1"/>
</dbReference>
<evidence type="ECO:0000259" key="13">
    <source>
        <dbReference type="Pfam" id="PF00291"/>
    </source>
</evidence>
<evidence type="ECO:0000256" key="11">
    <source>
        <dbReference type="NCBIfam" id="TIGR00260"/>
    </source>
</evidence>
<evidence type="ECO:0000313" key="16">
    <source>
        <dbReference type="Proteomes" id="UP000663608"/>
    </source>
</evidence>
<keyword evidence="9 12" id="KW-0663">Pyridoxal phosphate</keyword>
<accession>A0AA45KHQ4</accession>
<reference evidence="15 16" key="1">
    <citation type="submission" date="2021-02" db="EMBL/GenBank/DDBJ databases">
        <title>Complete genome sequence of Lactococcus lactis strain K_LL004.</title>
        <authorList>
            <person name="Kim H.B."/>
        </authorList>
    </citation>
    <scope>NUCLEOTIDE SEQUENCE [LARGE SCALE GENOMIC DNA]</scope>
    <source>
        <strain evidence="15 16">K_LL004</strain>
    </source>
</reference>
<evidence type="ECO:0000256" key="3">
    <source>
        <dbReference type="ARBA" id="ARBA00004979"/>
    </source>
</evidence>
<dbReference type="GO" id="GO:0004795">
    <property type="term" value="F:threonine synthase activity"/>
    <property type="evidence" value="ECO:0007669"/>
    <property type="project" value="UniProtKB-UniRule"/>
</dbReference>
<evidence type="ECO:0000256" key="7">
    <source>
        <dbReference type="ARBA" id="ARBA00022605"/>
    </source>
</evidence>
<dbReference type="EMBL" id="CP070872">
    <property type="protein sequence ID" value="QSE76773.1"/>
    <property type="molecule type" value="Genomic_DNA"/>
</dbReference>
<dbReference type="InterPro" id="IPR036052">
    <property type="entry name" value="TrpB-like_PALP_sf"/>
</dbReference>
<comment type="similarity">
    <text evidence="4">Belongs to the threonine synthase family.</text>
</comment>
<dbReference type="EC" id="4.2.3.1" evidence="5 11"/>
<feature type="domain" description="Threonine synthase N-terminal" evidence="14">
    <location>
        <begin position="5"/>
        <end position="80"/>
    </location>
</feature>
<dbReference type="InterPro" id="IPR037158">
    <property type="entry name" value="Thr_synth_N_sf"/>
</dbReference>
<keyword evidence="15" id="KW-0456">Lyase</keyword>
<dbReference type="NCBIfam" id="TIGR00260">
    <property type="entry name" value="thrC"/>
    <property type="match status" value="1"/>
</dbReference>
<dbReference type="GO" id="GO:0030170">
    <property type="term" value="F:pyridoxal phosphate binding"/>
    <property type="evidence" value="ECO:0007669"/>
    <property type="project" value="InterPro"/>
</dbReference>
<dbReference type="CDD" id="cd01560">
    <property type="entry name" value="Thr-synth_2"/>
    <property type="match status" value="1"/>
</dbReference>
<dbReference type="Pfam" id="PF14821">
    <property type="entry name" value="Thr_synth_N"/>
    <property type="match status" value="1"/>
</dbReference>
<comment type="catalytic activity">
    <reaction evidence="10">
        <text>O-phospho-L-homoserine + H2O = L-threonine + phosphate</text>
        <dbReference type="Rhea" id="RHEA:10840"/>
        <dbReference type="ChEBI" id="CHEBI:15377"/>
        <dbReference type="ChEBI" id="CHEBI:43474"/>
        <dbReference type="ChEBI" id="CHEBI:57590"/>
        <dbReference type="ChEBI" id="CHEBI:57926"/>
        <dbReference type="EC" id="4.2.3.1"/>
    </reaction>
</comment>
<evidence type="ECO:0000259" key="14">
    <source>
        <dbReference type="Pfam" id="PF14821"/>
    </source>
</evidence>
<dbReference type="InterPro" id="IPR000634">
    <property type="entry name" value="Ser/Thr_deHydtase_PyrdxlP-BS"/>
</dbReference>
<evidence type="ECO:0000256" key="6">
    <source>
        <dbReference type="ARBA" id="ARBA00018679"/>
    </source>
</evidence>
<evidence type="ECO:0000256" key="5">
    <source>
        <dbReference type="ARBA" id="ARBA00013028"/>
    </source>
</evidence>
<evidence type="ECO:0000256" key="9">
    <source>
        <dbReference type="ARBA" id="ARBA00022898"/>
    </source>
</evidence>
<keyword evidence="8" id="KW-0791">Threonine biosynthesis</keyword>
<dbReference type="GO" id="GO:0005737">
    <property type="term" value="C:cytoplasm"/>
    <property type="evidence" value="ECO:0007669"/>
    <property type="project" value="TreeGrafter"/>
</dbReference>
<evidence type="ECO:0000256" key="10">
    <source>
        <dbReference type="ARBA" id="ARBA00049144"/>
    </source>
</evidence>
<dbReference type="RefSeq" id="WP_205872020.1">
    <property type="nucleotide sequence ID" value="NZ_CP070872.1"/>
</dbReference>
<feature type="domain" description="Tryptophan synthase beta chain-like PALP" evidence="13">
    <location>
        <begin position="101"/>
        <end position="417"/>
    </location>
</feature>
<dbReference type="Pfam" id="PF00291">
    <property type="entry name" value="PALP"/>
    <property type="match status" value="1"/>
</dbReference>
<dbReference type="InterPro" id="IPR029144">
    <property type="entry name" value="Thr_synth_N"/>
</dbReference>
<proteinExistence type="inferred from homology"/>
<evidence type="ECO:0000313" key="15">
    <source>
        <dbReference type="EMBL" id="QSE76773.1"/>
    </source>
</evidence>
<comment type="cofactor">
    <cofactor evidence="1 12">
        <name>pyridoxal 5'-phosphate</name>
        <dbReference type="ChEBI" id="CHEBI:597326"/>
    </cofactor>
</comment>
<evidence type="ECO:0000256" key="2">
    <source>
        <dbReference type="ARBA" id="ARBA00003648"/>
    </source>
</evidence>
<dbReference type="GO" id="GO:0009088">
    <property type="term" value="P:threonine biosynthetic process"/>
    <property type="evidence" value="ECO:0007669"/>
    <property type="project" value="UniProtKB-UniRule"/>
</dbReference>
<gene>
    <name evidence="15" type="ORF">JW886_00280</name>
</gene>
<dbReference type="InterPro" id="IPR004450">
    <property type="entry name" value="Thr_synthase-like"/>
</dbReference>
<dbReference type="KEGG" id="lti:JW886_00280"/>
<evidence type="ECO:0000256" key="4">
    <source>
        <dbReference type="ARBA" id="ARBA00005517"/>
    </source>
</evidence>
<evidence type="ECO:0000256" key="1">
    <source>
        <dbReference type="ARBA" id="ARBA00001933"/>
    </source>
</evidence>
<dbReference type="PANTHER" id="PTHR43515">
    <property type="entry name" value="THREONINE SYNTHASE-LIKE 1"/>
    <property type="match status" value="1"/>
</dbReference>
<dbReference type="SUPFAM" id="SSF53686">
    <property type="entry name" value="Tryptophan synthase beta subunit-like PLP-dependent enzymes"/>
    <property type="match status" value="1"/>
</dbReference>
<dbReference type="Proteomes" id="UP000663608">
    <property type="component" value="Chromosome"/>
</dbReference>
<protein>
    <recommendedName>
        <fullName evidence="6 11">Threonine synthase</fullName>
        <ecNumber evidence="5 11">4.2.3.1</ecNumber>
    </recommendedName>
</protein>
<dbReference type="Gene3D" id="3.40.50.1100">
    <property type="match status" value="2"/>
</dbReference>
<comment type="pathway">
    <text evidence="3">Amino-acid biosynthesis; L-threonine biosynthesis; L-threonine from L-aspartate: step 5/5.</text>
</comment>
<dbReference type="InterPro" id="IPR001926">
    <property type="entry name" value="TrpB-like_PALP"/>
</dbReference>
<evidence type="ECO:0000256" key="8">
    <source>
        <dbReference type="ARBA" id="ARBA00022697"/>
    </source>
</evidence>
<sequence>MTTFYHSTRNKNNRKTASQAILQGLAEDGGLFVPVNFPQLDLDFKTLQNATYQEIATLVLKTFFDDFTESEIRTMVDAAYGKKFDQPEIAPLKKVGGVHVLELFHGETLAFKDMALSILPHLMQQAAQKNGVTREIVILTATSGDTGKAAMAGFADVPQTKIIVFYPKNGVSPIQAQQMLTQQGGNVHVVGIDGNFDQAQTAVKAMFNSTELREKMAQNGKQFSSANSMNIGRLIPQVAYYIYAYAQMVKQKQISIGEEINFSVPTGNFGNILAAYYAKKLGLPVHQLICASNKNNVLTDFFKSGRYDKNRAFHVTSSPSMDILVSSNLERLIFELTKEDDQATAKLLTELSVDGHYEITAPMQDKLKDFVAGWASEDEIIQEIKHTFEETHYVFDPHTAVASSVYHQLAPTQKTVVVSTASPYKFPAVVLEAIQPKEERTSSSAADGDFSAVAALQRISGLALPEAIRGLETATVRHHTTVKVEQMQSEVERYLGLS</sequence>
<organism evidence="15 16">
    <name type="scientific">Lactococcus taiwanensis</name>
    <dbReference type="NCBI Taxonomy" id="1151742"/>
    <lineage>
        <taxon>Bacteria</taxon>
        <taxon>Bacillati</taxon>
        <taxon>Bacillota</taxon>
        <taxon>Bacilli</taxon>
        <taxon>Lactobacillales</taxon>
        <taxon>Streptococcaceae</taxon>
        <taxon>Lactococcus</taxon>
    </lineage>
</organism>
<name>A0AA45KHQ4_9LACT</name>
<keyword evidence="16" id="KW-1185">Reference proteome</keyword>
<feature type="modified residue" description="N6-(pyridoxal phosphate)lysine" evidence="12">
    <location>
        <position position="112"/>
    </location>
</feature>
<evidence type="ECO:0000256" key="12">
    <source>
        <dbReference type="PIRSR" id="PIRSR604450-51"/>
    </source>
</evidence>
<dbReference type="Gene3D" id="3.90.1380.10">
    <property type="entry name" value="Threonine synthase, N-terminal domain"/>
    <property type="match status" value="1"/>
</dbReference>
<dbReference type="PROSITE" id="PS00165">
    <property type="entry name" value="DEHYDRATASE_SER_THR"/>
    <property type="match status" value="1"/>
</dbReference>
<keyword evidence="7" id="KW-0028">Amino-acid biosynthesis</keyword>
<dbReference type="AlphaFoldDB" id="A0AA45KHQ4"/>